<dbReference type="AlphaFoldDB" id="A0A0K6FWR7"/>
<name>A0A0K6FWR7_9AGAM</name>
<dbReference type="EMBL" id="CYGV01001180">
    <property type="protein sequence ID" value="CUA70579.1"/>
    <property type="molecule type" value="Genomic_DNA"/>
</dbReference>
<sequence length="105" mass="12044">MGPQEPFRTWRIVRSWEVVNEPMARFRLESGWASAHRRGRGQVSVFDTLGEEGRVGTVSAHQDSIGAISFHPTKPYVVPIPRYRRFEDTGHRVRPRRAWVGSSAE</sequence>
<accession>A0A0K6FWR7</accession>
<protein>
    <submittedName>
        <fullName evidence="1">Uncharacterized protein</fullName>
    </submittedName>
</protein>
<organism evidence="1 2">
    <name type="scientific">Rhizoctonia solani</name>
    <dbReference type="NCBI Taxonomy" id="456999"/>
    <lineage>
        <taxon>Eukaryota</taxon>
        <taxon>Fungi</taxon>
        <taxon>Dikarya</taxon>
        <taxon>Basidiomycota</taxon>
        <taxon>Agaricomycotina</taxon>
        <taxon>Agaricomycetes</taxon>
        <taxon>Cantharellales</taxon>
        <taxon>Ceratobasidiaceae</taxon>
        <taxon>Rhizoctonia</taxon>
    </lineage>
</organism>
<evidence type="ECO:0000313" key="1">
    <source>
        <dbReference type="EMBL" id="CUA70579.1"/>
    </source>
</evidence>
<evidence type="ECO:0000313" key="2">
    <source>
        <dbReference type="Proteomes" id="UP000044841"/>
    </source>
</evidence>
<keyword evidence="2" id="KW-1185">Reference proteome</keyword>
<dbReference type="Proteomes" id="UP000044841">
    <property type="component" value="Unassembled WGS sequence"/>
</dbReference>
<reference evidence="1 2" key="1">
    <citation type="submission" date="2015-07" db="EMBL/GenBank/DDBJ databases">
        <authorList>
            <person name="Noorani M."/>
        </authorList>
    </citation>
    <scope>NUCLEOTIDE SEQUENCE [LARGE SCALE GENOMIC DNA]</scope>
    <source>
        <strain evidence="1">BBA 69670</strain>
    </source>
</reference>
<gene>
    <name evidence="1" type="ORF">RSOLAG22IIIB_08994</name>
</gene>
<proteinExistence type="predicted"/>